<dbReference type="Proteomes" id="UP001372834">
    <property type="component" value="Unassembled WGS sequence"/>
</dbReference>
<reference evidence="2 3" key="1">
    <citation type="submission" date="2023-10" db="EMBL/GenBank/DDBJ databases">
        <title>Genomes of two closely related lineages of the louse Polyplax serrata with different host specificities.</title>
        <authorList>
            <person name="Martinu J."/>
            <person name="Tarabai H."/>
            <person name="Stefka J."/>
            <person name="Hypsa V."/>
        </authorList>
    </citation>
    <scope>NUCLEOTIDE SEQUENCE [LARGE SCALE GENOMIC DNA]</scope>
    <source>
        <strain evidence="2">HR10_N</strain>
    </source>
</reference>
<sequence length="76" mass="8508">MEFYHSDYHCGDGESDKSSRGVRSVEVQTPPPGSSYAGSQNISLFASFERSILQFPKQNSNTDCVVDFEITKKVRD</sequence>
<gene>
    <name evidence="2" type="ORF">RUM43_013769</name>
</gene>
<organism evidence="2 3">
    <name type="scientific">Polyplax serrata</name>
    <name type="common">Common mouse louse</name>
    <dbReference type="NCBI Taxonomy" id="468196"/>
    <lineage>
        <taxon>Eukaryota</taxon>
        <taxon>Metazoa</taxon>
        <taxon>Ecdysozoa</taxon>
        <taxon>Arthropoda</taxon>
        <taxon>Hexapoda</taxon>
        <taxon>Insecta</taxon>
        <taxon>Pterygota</taxon>
        <taxon>Neoptera</taxon>
        <taxon>Paraneoptera</taxon>
        <taxon>Psocodea</taxon>
        <taxon>Troctomorpha</taxon>
        <taxon>Phthiraptera</taxon>
        <taxon>Anoplura</taxon>
        <taxon>Polyplacidae</taxon>
        <taxon>Polyplax</taxon>
    </lineage>
</organism>
<dbReference type="AlphaFoldDB" id="A0AAN8S3N6"/>
<comment type="caution">
    <text evidence="2">The sequence shown here is derived from an EMBL/GenBank/DDBJ whole genome shotgun (WGS) entry which is preliminary data.</text>
</comment>
<feature type="region of interest" description="Disordered" evidence="1">
    <location>
        <begin position="1"/>
        <end position="38"/>
    </location>
</feature>
<evidence type="ECO:0000256" key="1">
    <source>
        <dbReference type="SAM" id="MobiDB-lite"/>
    </source>
</evidence>
<accession>A0AAN8S3N6</accession>
<protein>
    <submittedName>
        <fullName evidence="2">Uncharacterized protein</fullName>
    </submittedName>
</protein>
<dbReference type="EMBL" id="JAWJWE010000008">
    <property type="protein sequence ID" value="KAK6631705.1"/>
    <property type="molecule type" value="Genomic_DNA"/>
</dbReference>
<name>A0AAN8S3N6_POLSC</name>
<feature type="compositionally biased region" description="Basic and acidic residues" evidence="1">
    <location>
        <begin position="1"/>
        <end position="19"/>
    </location>
</feature>
<evidence type="ECO:0000313" key="3">
    <source>
        <dbReference type="Proteomes" id="UP001372834"/>
    </source>
</evidence>
<evidence type="ECO:0000313" key="2">
    <source>
        <dbReference type="EMBL" id="KAK6631705.1"/>
    </source>
</evidence>
<proteinExistence type="predicted"/>